<dbReference type="RefSeq" id="WP_209350950.1">
    <property type="nucleotide sequence ID" value="NZ_JAGIYZ010000004.1"/>
</dbReference>
<gene>
    <name evidence="1" type="ORF">J5Y09_06550</name>
</gene>
<keyword evidence="2" id="KW-1185">Reference proteome</keyword>
<evidence type="ECO:0000313" key="2">
    <source>
        <dbReference type="Proteomes" id="UP000680815"/>
    </source>
</evidence>
<organism evidence="1 2">
    <name type="scientific">Roseomonas nitratireducens</name>
    <dbReference type="NCBI Taxonomy" id="2820810"/>
    <lineage>
        <taxon>Bacteria</taxon>
        <taxon>Pseudomonadati</taxon>
        <taxon>Pseudomonadota</taxon>
        <taxon>Alphaproteobacteria</taxon>
        <taxon>Acetobacterales</taxon>
        <taxon>Roseomonadaceae</taxon>
        <taxon>Roseomonas</taxon>
    </lineage>
</organism>
<accession>A0ABS4AQC5</accession>
<protein>
    <submittedName>
        <fullName evidence="1">Uncharacterized protein</fullName>
    </submittedName>
</protein>
<proteinExistence type="predicted"/>
<name>A0ABS4AQC5_9PROT</name>
<dbReference type="Proteomes" id="UP000680815">
    <property type="component" value="Unassembled WGS sequence"/>
</dbReference>
<sequence length="183" mass="19741">MTRLPRTIRLDPSDALVFPRAAEPGEWAVPGGFCFWDDDVGALEGKRRQAFRAGWLGLASFGWSTLVQVSTATAAQREEAVAALAAHIRAAHGAPDDAAARAAAEEEIAFAESLCEHPPGTLLALGRSLEAGEVRERFRTLHERVQEHRAFDALPVFAAVSVEGEEEEAPMRPDLARMARGGT</sequence>
<dbReference type="InterPro" id="IPR045442">
    <property type="entry name" value="DUF6505"/>
</dbReference>
<dbReference type="EMBL" id="JAGIYZ010000004">
    <property type="protein sequence ID" value="MBP0463563.1"/>
    <property type="molecule type" value="Genomic_DNA"/>
</dbReference>
<dbReference type="Pfam" id="PF20115">
    <property type="entry name" value="DUF6505"/>
    <property type="match status" value="1"/>
</dbReference>
<comment type="caution">
    <text evidence="1">The sequence shown here is derived from an EMBL/GenBank/DDBJ whole genome shotgun (WGS) entry which is preliminary data.</text>
</comment>
<reference evidence="1 2" key="1">
    <citation type="submission" date="2021-03" db="EMBL/GenBank/DDBJ databases">
        <authorList>
            <person name="So Y."/>
        </authorList>
    </citation>
    <scope>NUCLEOTIDE SEQUENCE [LARGE SCALE GENOMIC DNA]</scope>
    <source>
        <strain evidence="1 2">PWR1</strain>
    </source>
</reference>
<evidence type="ECO:0000313" key="1">
    <source>
        <dbReference type="EMBL" id="MBP0463563.1"/>
    </source>
</evidence>